<dbReference type="Gene3D" id="3.40.50.720">
    <property type="entry name" value="NAD(P)-binding Rossmann-like Domain"/>
    <property type="match status" value="1"/>
</dbReference>
<dbReference type="InterPro" id="IPR036291">
    <property type="entry name" value="NAD(P)-bd_dom_sf"/>
</dbReference>
<dbReference type="Proteomes" id="UP000003160">
    <property type="component" value="Unassembled WGS sequence"/>
</dbReference>
<dbReference type="InterPro" id="IPR020829">
    <property type="entry name" value="GlycerAld_3-P_DH_cat"/>
</dbReference>
<dbReference type="FunFam" id="3.30.360.10:FF:000002">
    <property type="entry name" value="Glyceraldehyde-3-phosphate dehydrogenase"/>
    <property type="match status" value="1"/>
</dbReference>
<sequence>MTKVAINGFGRIGRLAFRQMFETKGYEVVAINDLTSPKMLAHLLKYDTAQGGFAGKFGEGKHTVEATDNSIIVDGKEITIYAKPDASELPWGDLNVDVVLECTGFYTSKDKASAHIKAGAKKVVISAPAGNDLPTIVYNTNHKTLTPEDKIISAASCTTNCLAPMADALNKAFPIQSGIMQTIHAYTGDQMILDGPQRKGNLRRSRAGACNITPASSGAAKAIGLVLPDLNGKLIGAAQRVPVPTGSTTLLFAVVEGKDVTVEKVNEAMKSAANESYGYNEDEIVSSDVIGMKFGSLFDATQTMVLKLDDNHYEVQVVSWYDNENSYVSQMVRTIKYLAELK</sequence>
<dbReference type="InterPro" id="IPR020828">
    <property type="entry name" value="GlycerAld_3-P_DH_NAD(P)-bd"/>
</dbReference>
<evidence type="ECO:0000256" key="2">
    <source>
        <dbReference type="ARBA" id="ARBA00011881"/>
    </source>
</evidence>
<evidence type="ECO:0000259" key="9">
    <source>
        <dbReference type="SMART" id="SM00846"/>
    </source>
</evidence>
<evidence type="ECO:0000256" key="8">
    <source>
        <dbReference type="RuleBase" id="RU361160"/>
    </source>
</evidence>
<feature type="active site" description="Nucleophile" evidence="4">
    <location>
        <position position="157"/>
    </location>
</feature>
<organism evidence="10 11">
    <name type="scientific">Hallella bergensis DSM 17361</name>
    <dbReference type="NCBI Taxonomy" id="585502"/>
    <lineage>
        <taxon>Bacteria</taxon>
        <taxon>Pseudomonadati</taxon>
        <taxon>Bacteroidota</taxon>
        <taxon>Bacteroidia</taxon>
        <taxon>Bacteroidales</taxon>
        <taxon>Prevotellaceae</taxon>
        <taxon>Hallella</taxon>
    </lineage>
</organism>
<evidence type="ECO:0000256" key="6">
    <source>
        <dbReference type="PIRSR" id="PIRSR000149-4"/>
    </source>
</evidence>
<protein>
    <recommendedName>
        <fullName evidence="8">Glyceraldehyde-3-phosphate dehydrogenase</fullName>
        <ecNumber evidence="8">1.2.1.-</ecNumber>
    </recommendedName>
</protein>
<comment type="similarity">
    <text evidence="1 7">Belongs to the glyceraldehyde-3-phosphate dehydrogenase family.</text>
</comment>
<proteinExistence type="inferred from homology"/>
<gene>
    <name evidence="10" type="primary">gap</name>
    <name evidence="10" type="ORF">HMPREF0645_0116</name>
</gene>
<accession>D1PT31</accession>
<dbReference type="PIRSF" id="PIRSF000149">
    <property type="entry name" value="GAP_DH"/>
    <property type="match status" value="1"/>
</dbReference>
<dbReference type="PRINTS" id="PR00078">
    <property type="entry name" value="G3PDHDRGNASE"/>
</dbReference>
<dbReference type="GO" id="GO:0050661">
    <property type="term" value="F:NADP binding"/>
    <property type="evidence" value="ECO:0007669"/>
    <property type="project" value="InterPro"/>
</dbReference>
<feature type="binding site" evidence="5">
    <location>
        <position position="323"/>
    </location>
    <ligand>
        <name>NAD(+)</name>
        <dbReference type="ChEBI" id="CHEBI:57540"/>
    </ligand>
</feature>
<dbReference type="InterPro" id="IPR020830">
    <property type="entry name" value="GlycerAld_3-P_DH_AS"/>
</dbReference>
<dbReference type="SUPFAM" id="SSF55347">
    <property type="entry name" value="Glyceraldehyde-3-phosphate dehydrogenase-like, C-terminal domain"/>
    <property type="match status" value="1"/>
</dbReference>
<evidence type="ECO:0000256" key="3">
    <source>
        <dbReference type="ARBA" id="ARBA00023002"/>
    </source>
</evidence>
<keyword evidence="3 8" id="KW-0560">Oxidoreductase</keyword>
<keyword evidence="11" id="KW-1185">Reference proteome</keyword>
<dbReference type="GO" id="GO:0006006">
    <property type="term" value="P:glucose metabolic process"/>
    <property type="evidence" value="ECO:0007669"/>
    <property type="project" value="InterPro"/>
</dbReference>
<dbReference type="OrthoDB" id="9803304at2"/>
<dbReference type="CDD" id="cd05214">
    <property type="entry name" value="GAPDH_I_N"/>
    <property type="match status" value="1"/>
</dbReference>
<comment type="subunit">
    <text evidence="2">Homotetramer.</text>
</comment>
<dbReference type="InterPro" id="IPR020831">
    <property type="entry name" value="GlycerAld/Erythrose_P_DH"/>
</dbReference>
<dbReference type="SUPFAM" id="SSF51735">
    <property type="entry name" value="NAD(P)-binding Rossmann-fold domains"/>
    <property type="match status" value="1"/>
</dbReference>
<feature type="binding site" evidence="5">
    <location>
        <begin position="11"/>
        <end position="12"/>
    </location>
    <ligand>
        <name>NAD(+)</name>
        <dbReference type="ChEBI" id="CHEBI:57540"/>
    </ligand>
</feature>
<feature type="binding site" evidence="5">
    <location>
        <position position="126"/>
    </location>
    <ligand>
        <name>NAD(+)</name>
        <dbReference type="ChEBI" id="CHEBI:57540"/>
    </ligand>
</feature>
<evidence type="ECO:0000256" key="7">
    <source>
        <dbReference type="RuleBase" id="RU000397"/>
    </source>
</evidence>
<keyword evidence="5" id="KW-0547">Nucleotide-binding</keyword>
<dbReference type="PANTHER" id="PTHR43148">
    <property type="entry name" value="GLYCERALDEHYDE-3-PHOSPHATE DEHYDROGENASE 2"/>
    <property type="match status" value="1"/>
</dbReference>
<dbReference type="EMBL" id="ACKS01000009">
    <property type="protein sequence ID" value="EFA45525.1"/>
    <property type="molecule type" value="Genomic_DNA"/>
</dbReference>
<feature type="site" description="Activates thiol group during catalysis" evidence="6">
    <location>
        <position position="184"/>
    </location>
</feature>
<dbReference type="AlphaFoldDB" id="D1PT31"/>
<evidence type="ECO:0000313" key="10">
    <source>
        <dbReference type="EMBL" id="EFA45525.1"/>
    </source>
</evidence>
<dbReference type="SMART" id="SM00846">
    <property type="entry name" value="Gp_dh_N"/>
    <property type="match status" value="1"/>
</dbReference>
<dbReference type="Gene3D" id="3.30.360.10">
    <property type="entry name" value="Dihydrodipicolinate Reductase, domain 2"/>
    <property type="match status" value="1"/>
</dbReference>
<name>D1PT31_9BACT</name>
<dbReference type="NCBIfam" id="TIGR01534">
    <property type="entry name" value="GAPDH-I"/>
    <property type="match status" value="1"/>
</dbReference>
<dbReference type="FunFam" id="3.40.50.720:FF:000001">
    <property type="entry name" value="Glyceraldehyde-3-phosphate dehydrogenase"/>
    <property type="match status" value="1"/>
</dbReference>
<dbReference type="GO" id="GO:0051287">
    <property type="term" value="F:NAD binding"/>
    <property type="evidence" value="ECO:0007669"/>
    <property type="project" value="InterPro"/>
</dbReference>
<evidence type="ECO:0000256" key="1">
    <source>
        <dbReference type="ARBA" id="ARBA00007406"/>
    </source>
</evidence>
<dbReference type="eggNOG" id="COG0057">
    <property type="taxonomic scope" value="Bacteria"/>
</dbReference>
<dbReference type="CDD" id="cd18126">
    <property type="entry name" value="GAPDH_I_C"/>
    <property type="match status" value="1"/>
</dbReference>
<dbReference type="GO" id="GO:0016620">
    <property type="term" value="F:oxidoreductase activity, acting on the aldehyde or oxo group of donors, NAD or NADP as acceptor"/>
    <property type="evidence" value="ECO:0007669"/>
    <property type="project" value="InterPro"/>
</dbReference>
<keyword evidence="5" id="KW-0520">NAD</keyword>
<dbReference type="InterPro" id="IPR006424">
    <property type="entry name" value="Glyceraldehyde-3-P_DH_1"/>
</dbReference>
<dbReference type="EC" id="1.2.1.-" evidence="8"/>
<evidence type="ECO:0000256" key="4">
    <source>
        <dbReference type="PIRSR" id="PIRSR000149-1"/>
    </source>
</evidence>
<comment type="caution">
    <text evidence="10">The sequence shown here is derived from an EMBL/GenBank/DDBJ whole genome shotgun (WGS) entry which is preliminary data.</text>
</comment>
<evidence type="ECO:0000256" key="5">
    <source>
        <dbReference type="PIRSR" id="PIRSR000149-3"/>
    </source>
</evidence>
<feature type="binding site" evidence="5">
    <location>
        <position position="33"/>
    </location>
    <ligand>
        <name>NAD(+)</name>
        <dbReference type="ChEBI" id="CHEBI:57540"/>
    </ligand>
</feature>
<feature type="domain" description="Glyceraldehyde 3-phosphate dehydrogenase NAD(P) binding" evidence="9">
    <location>
        <begin position="2"/>
        <end position="157"/>
    </location>
</feature>
<dbReference type="Pfam" id="PF00044">
    <property type="entry name" value="Gp_dh_N"/>
    <property type="match status" value="1"/>
</dbReference>
<evidence type="ECO:0000313" key="11">
    <source>
        <dbReference type="Proteomes" id="UP000003160"/>
    </source>
</evidence>
<dbReference type="Pfam" id="PF02800">
    <property type="entry name" value="Gp_dh_C"/>
    <property type="match status" value="1"/>
</dbReference>
<dbReference type="PROSITE" id="PS00071">
    <property type="entry name" value="GAPDH"/>
    <property type="match status" value="1"/>
</dbReference>
<dbReference type="RefSeq" id="WP_007175320.1">
    <property type="nucleotide sequence ID" value="NZ_GG704784.1"/>
</dbReference>
<dbReference type="HOGENOM" id="CLU_030140_0_0_10"/>
<reference evidence="10 11" key="1">
    <citation type="submission" date="2009-10" db="EMBL/GenBank/DDBJ databases">
        <authorList>
            <person name="Qin X."/>
            <person name="Bachman B."/>
            <person name="Battles P."/>
            <person name="Bell A."/>
            <person name="Bess C."/>
            <person name="Bickham C."/>
            <person name="Chaboub L."/>
            <person name="Chen D."/>
            <person name="Coyle M."/>
            <person name="Deiros D.R."/>
            <person name="Dinh H."/>
            <person name="Forbes L."/>
            <person name="Fowler G."/>
            <person name="Francisco L."/>
            <person name="Fu Q."/>
            <person name="Gubbala S."/>
            <person name="Hale W."/>
            <person name="Han Y."/>
            <person name="Hemphill L."/>
            <person name="Highlander S.K."/>
            <person name="Hirani K."/>
            <person name="Hogues M."/>
            <person name="Jackson L."/>
            <person name="Jakkamsetti A."/>
            <person name="Javaid M."/>
            <person name="Jiang H."/>
            <person name="Korchina V."/>
            <person name="Kovar C."/>
            <person name="Lara F."/>
            <person name="Lee S."/>
            <person name="Mata R."/>
            <person name="Mathew T."/>
            <person name="Moen C."/>
            <person name="Morales K."/>
            <person name="Munidasa M."/>
            <person name="Nazareth L."/>
            <person name="Ngo R."/>
            <person name="Nguyen L."/>
            <person name="Okwuonu G."/>
            <person name="Ongeri F."/>
            <person name="Patil S."/>
            <person name="Petrosino J."/>
            <person name="Pham C."/>
            <person name="Pham P."/>
            <person name="Pu L.-L."/>
            <person name="Puazo M."/>
            <person name="Raj R."/>
            <person name="Reid J."/>
            <person name="Rouhana J."/>
            <person name="Saada N."/>
            <person name="Shang Y."/>
            <person name="Simmons D."/>
            <person name="Thornton R."/>
            <person name="Warren J."/>
            <person name="Weissenberger G."/>
            <person name="Zhang J."/>
            <person name="Zhang L."/>
            <person name="Zhou C."/>
            <person name="Zhu D."/>
            <person name="Muzny D."/>
            <person name="Worley K."/>
            <person name="Gibbs R."/>
        </authorList>
    </citation>
    <scope>NUCLEOTIDE SEQUENCE [LARGE SCALE GENOMIC DNA]</scope>
    <source>
        <strain evidence="10 11">DSM 17361</strain>
    </source>
</reference>